<dbReference type="AlphaFoldDB" id="A0A9P6SRJ5"/>
<dbReference type="SUPFAM" id="SSF88723">
    <property type="entry name" value="PIN domain-like"/>
    <property type="match status" value="1"/>
</dbReference>
<proteinExistence type="predicted"/>
<name>A0A9P6SRJ5_9FUNG</name>
<organism evidence="1 2">
    <name type="scientific">Entomortierella chlamydospora</name>
    <dbReference type="NCBI Taxonomy" id="101097"/>
    <lineage>
        <taxon>Eukaryota</taxon>
        <taxon>Fungi</taxon>
        <taxon>Fungi incertae sedis</taxon>
        <taxon>Mucoromycota</taxon>
        <taxon>Mortierellomycotina</taxon>
        <taxon>Mortierellomycetes</taxon>
        <taxon>Mortierellales</taxon>
        <taxon>Mortierellaceae</taxon>
        <taxon>Entomortierella</taxon>
    </lineage>
</organism>
<protein>
    <recommendedName>
        <fullName evidence="3">Asteroid domain-containing protein</fullName>
    </recommendedName>
</protein>
<dbReference type="Proteomes" id="UP000703661">
    <property type="component" value="Unassembled WGS sequence"/>
</dbReference>
<keyword evidence="2" id="KW-1185">Reference proteome</keyword>
<accession>A0A9P6SRJ5</accession>
<evidence type="ECO:0000313" key="2">
    <source>
        <dbReference type="Proteomes" id="UP000703661"/>
    </source>
</evidence>
<dbReference type="EMBL" id="JAAAID010004312">
    <property type="protein sequence ID" value="KAF9993493.1"/>
    <property type="molecule type" value="Genomic_DNA"/>
</dbReference>
<dbReference type="Gene3D" id="3.40.50.1010">
    <property type="entry name" value="5'-nuclease"/>
    <property type="match status" value="1"/>
</dbReference>
<evidence type="ECO:0008006" key="3">
    <source>
        <dbReference type="Google" id="ProtNLM"/>
    </source>
</evidence>
<sequence length="310" mass="35345">MAAVIEKVFGAFANIRIHIDGLRCSEKVLAYAERDEKRLQASKRLDILLPRMIARSNEGKWSSRSLIKEIKSNLRQLFTFSKKEKDAFETALKSKFPNVCRCKTEADLCIGIECTANADCYVVSGDSDLLVYQNVEKVLRPIPKRHHEFALYEKDDILDALDLPSATHLLLYGIISDNDYSKNVRNLGLSRNADIVAGITEASVPNMLKEYIKNASSAANVNEAIESSRFDNSLNVFYDLQQTKAKQQIDNNDFLGYHKQMTDAMKTRSQLRNQNQSLRGQFYVPKRAKPNHYRPVFSCKEAMLPPKHYD</sequence>
<comment type="caution">
    <text evidence="1">The sequence shown here is derived from an EMBL/GenBank/DDBJ whole genome shotgun (WGS) entry which is preliminary data.</text>
</comment>
<dbReference type="InterPro" id="IPR029060">
    <property type="entry name" value="PIN-like_dom_sf"/>
</dbReference>
<evidence type="ECO:0000313" key="1">
    <source>
        <dbReference type="EMBL" id="KAF9993493.1"/>
    </source>
</evidence>
<reference evidence="1" key="1">
    <citation type="journal article" date="2020" name="Fungal Divers.">
        <title>Resolving the Mortierellaceae phylogeny through synthesis of multi-gene phylogenetics and phylogenomics.</title>
        <authorList>
            <person name="Vandepol N."/>
            <person name="Liber J."/>
            <person name="Desiro A."/>
            <person name="Na H."/>
            <person name="Kennedy M."/>
            <person name="Barry K."/>
            <person name="Grigoriev I.V."/>
            <person name="Miller A.N."/>
            <person name="O'Donnell K."/>
            <person name="Stajich J.E."/>
            <person name="Bonito G."/>
        </authorList>
    </citation>
    <scope>NUCLEOTIDE SEQUENCE</scope>
    <source>
        <strain evidence="1">NRRL 2769</strain>
    </source>
</reference>
<gene>
    <name evidence="1" type="ORF">BGZ80_008129</name>
</gene>
<feature type="non-terminal residue" evidence="1">
    <location>
        <position position="1"/>
    </location>
</feature>